<dbReference type="Proteomes" id="UP001328107">
    <property type="component" value="Unassembled WGS sequence"/>
</dbReference>
<dbReference type="AlphaFoldDB" id="A0AAN5ID04"/>
<protein>
    <submittedName>
        <fullName evidence="2">Uncharacterized protein</fullName>
    </submittedName>
</protein>
<sequence length="77" mass="8529">ILCSDAHACKGNQREKNEEDSQKGFLKDSTDRGTRTLSSIPSSNSFHAKISGSGLANGKVMKTAKKREKMRKEFIEI</sequence>
<feature type="compositionally biased region" description="Basic and acidic residues" evidence="1">
    <location>
        <begin position="12"/>
        <end position="34"/>
    </location>
</feature>
<dbReference type="EMBL" id="BTRK01000006">
    <property type="protein sequence ID" value="GMR59580.1"/>
    <property type="molecule type" value="Genomic_DNA"/>
</dbReference>
<comment type="caution">
    <text evidence="2">The sequence shown here is derived from an EMBL/GenBank/DDBJ whole genome shotgun (WGS) entry which is preliminary data.</text>
</comment>
<accession>A0AAN5ID04</accession>
<name>A0AAN5ID04_9BILA</name>
<keyword evidence="3" id="KW-1185">Reference proteome</keyword>
<proteinExistence type="predicted"/>
<evidence type="ECO:0000313" key="3">
    <source>
        <dbReference type="Proteomes" id="UP001328107"/>
    </source>
</evidence>
<evidence type="ECO:0000313" key="2">
    <source>
        <dbReference type="EMBL" id="GMR59580.1"/>
    </source>
</evidence>
<gene>
    <name evidence="2" type="ORF">PMAYCL1PPCAC_29775</name>
</gene>
<feature type="compositionally biased region" description="Polar residues" evidence="1">
    <location>
        <begin position="35"/>
        <end position="46"/>
    </location>
</feature>
<reference evidence="3" key="1">
    <citation type="submission" date="2022-10" db="EMBL/GenBank/DDBJ databases">
        <title>Genome assembly of Pristionchus species.</title>
        <authorList>
            <person name="Yoshida K."/>
            <person name="Sommer R.J."/>
        </authorList>
    </citation>
    <scope>NUCLEOTIDE SEQUENCE [LARGE SCALE GENOMIC DNA]</scope>
    <source>
        <strain evidence="3">RS5460</strain>
    </source>
</reference>
<organism evidence="2 3">
    <name type="scientific">Pristionchus mayeri</name>
    <dbReference type="NCBI Taxonomy" id="1317129"/>
    <lineage>
        <taxon>Eukaryota</taxon>
        <taxon>Metazoa</taxon>
        <taxon>Ecdysozoa</taxon>
        <taxon>Nematoda</taxon>
        <taxon>Chromadorea</taxon>
        <taxon>Rhabditida</taxon>
        <taxon>Rhabditina</taxon>
        <taxon>Diplogasteromorpha</taxon>
        <taxon>Diplogasteroidea</taxon>
        <taxon>Neodiplogasteridae</taxon>
        <taxon>Pristionchus</taxon>
    </lineage>
</organism>
<feature type="non-terminal residue" evidence="2">
    <location>
        <position position="1"/>
    </location>
</feature>
<feature type="region of interest" description="Disordered" evidence="1">
    <location>
        <begin position="1"/>
        <end position="52"/>
    </location>
</feature>
<evidence type="ECO:0000256" key="1">
    <source>
        <dbReference type="SAM" id="MobiDB-lite"/>
    </source>
</evidence>